<dbReference type="GO" id="GO:0005524">
    <property type="term" value="F:ATP binding"/>
    <property type="evidence" value="ECO:0007669"/>
    <property type="project" value="UniProtKB-KW"/>
</dbReference>
<dbReference type="FunFam" id="3.40.50.300:FF:000589">
    <property type="entry name" value="ABC transporter, ATP-binding subunit"/>
    <property type="match status" value="1"/>
</dbReference>
<keyword evidence="4" id="KW-0547">Nucleotide-binding</keyword>
<dbReference type="InterPro" id="IPR050763">
    <property type="entry name" value="ABC_transporter_ATP-binding"/>
</dbReference>
<dbReference type="GO" id="GO:0005886">
    <property type="term" value="C:plasma membrane"/>
    <property type="evidence" value="ECO:0007669"/>
    <property type="project" value="UniProtKB-SubCell"/>
</dbReference>
<keyword evidence="12" id="KW-1185">Reference proteome</keyword>
<evidence type="ECO:0000256" key="5">
    <source>
        <dbReference type="ARBA" id="ARBA00022840"/>
    </source>
</evidence>
<evidence type="ECO:0000259" key="10">
    <source>
        <dbReference type="PROSITE" id="PS50893"/>
    </source>
</evidence>
<dbReference type="InterPro" id="IPR027417">
    <property type="entry name" value="P-loop_NTPase"/>
</dbReference>
<comment type="caution">
    <text evidence="11">The sequence shown here is derived from an EMBL/GenBank/DDBJ whole genome shotgun (WGS) entry which is preliminary data.</text>
</comment>
<keyword evidence="8" id="KW-0046">Antibiotic resistance</keyword>
<dbReference type="InterPro" id="IPR005894">
    <property type="entry name" value="DrrA"/>
</dbReference>
<dbReference type="GO" id="GO:0016887">
    <property type="term" value="F:ATP hydrolysis activity"/>
    <property type="evidence" value="ECO:0007669"/>
    <property type="project" value="InterPro"/>
</dbReference>
<comment type="similarity">
    <text evidence="9">Belongs to the ABC transporter superfamily. Drug exporter-1 (DrugE1) (TC 3.A.1.105) family.</text>
</comment>
<dbReference type="NCBIfam" id="TIGR01188">
    <property type="entry name" value="drrA"/>
    <property type="match status" value="1"/>
</dbReference>
<keyword evidence="6" id="KW-1278">Translocase</keyword>
<feature type="domain" description="ABC transporter" evidence="10">
    <location>
        <begin position="49"/>
        <end position="279"/>
    </location>
</feature>
<dbReference type="EMBL" id="BMKQ01000001">
    <property type="protein sequence ID" value="GGF50169.1"/>
    <property type="molecule type" value="Genomic_DNA"/>
</dbReference>
<dbReference type="Gene3D" id="3.40.50.300">
    <property type="entry name" value="P-loop containing nucleotide triphosphate hydrolases"/>
    <property type="match status" value="1"/>
</dbReference>
<dbReference type="Proteomes" id="UP000649179">
    <property type="component" value="Unassembled WGS sequence"/>
</dbReference>
<evidence type="ECO:0000256" key="8">
    <source>
        <dbReference type="ARBA" id="ARBA00023251"/>
    </source>
</evidence>
<keyword evidence="5 11" id="KW-0067">ATP-binding</keyword>
<dbReference type="InterPro" id="IPR003439">
    <property type="entry name" value="ABC_transporter-like_ATP-bd"/>
</dbReference>
<reference evidence="11" key="1">
    <citation type="journal article" date="2014" name="Int. J. Syst. Evol. Microbiol.">
        <title>Complete genome sequence of Corynebacterium casei LMG S-19264T (=DSM 44701T), isolated from a smear-ripened cheese.</title>
        <authorList>
            <consortium name="US DOE Joint Genome Institute (JGI-PGF)"/>
            <person name="Walter F."/>
            <person name="Albersmeier A."/>
            <person name="Kalinowski J."/>
            <person name="Ruckert C."/>
        </authorList>
    </citation>
    <scope>NUCLEOTIDE SEQUENCE</scope>
    <source>
        <strain evidence="11">CGMCC 1.16067</strain>
    </source>
</reference>
<dbReference type="GO" id="GO:1900753">
    <property type="term" value="P:doxorubicin transport"/>
    <property type="evidence" value="ECO:0007669"/>
    <property type="project" value="InterPro"/>
</dbReference>
<dbReference type="Pfam" id="PF00005">
    <property type="entry name" value="ABC_tran"/>
    <property type="match status" value="1"/>
</dbReference>
<evidence type="ECO:0000256" key="4">
    <source>
        <dbReference type="ARBA" id="ARBA00022741"/>
    </source>
</evidence>
<evidence type="ECO:0000256" key="2">
    <source>
        <dbReference type="ARBA" id="ARBA00022448"/>
    </source>
</evidence>
<dbReference type="PROSITE" id="PS50893">
    <property type="entry name" value="ABC_TRANSPORTER_2"/>
    <property type="match status" value="1"/>
</dbReference>
<protein>
    <submittedName>
        <fullName evidence="11">Daunorubicin resistance protein DrrA family ABC transporter ATP-binding protein</fullName>
    </submittedName>
</protein>
<dbReference type="PANTHER" id="PTHR42711:SF19">
    <property type="entry name" value="DOXORUBICIN RESISTANCE ATP-BINDING PROTEIN DRRA"/>
    <property type="match status" value="1"/>
</dbReference>
<organism evidence="11 12">
    <name type="scientific">Marmoricola endophyticus</name>
    <dbReference type="NCBI Taxonomy" id="2040280"/>
    <lineage>
        <taxon>Bacteria</taxon>
        <taxon>Bacillati</taxon>
        <taxon>Actinomycetota</taxon>
        <taxon>Actinomycetes</taxon>
        <taxon>Propionibacteriales</taxon>
        <taxon>Nocardioidaceae</taxon>
        <taxon>Marmoricola</taxon>
    </lineage>
</organism>
<proteinExistence type="inferred from homology"/>
<keyword evidence="3" id="KW-1003">Cell membrane</keyword>
<dbReference type="SMART" id="SM00382">
    <property type="entry name" value="AAA"/>
    <property type="match status" value="1"/>
</dbReference>
<sequence>MTPAILAHGTDSPTVRLPSSAKGRILSEDAPRVLAMASTTYASSSGPAIRAEGLVKVFGEHRALDGVDLEVPRGQVLGLLGPNGAGKTTAVRVLTTLLDADGGTATVAGIDVAKEPDRVRSVIGLTGQYAAVDEYLTGFENLEMVGQLFQMPRKQARARATELLERFDLVDAADRPSKTYSGGMRRRLDIAASLIAGPQVLFLDEPTTGLDPRSRLAMWEFIEDLVTDGTTILLTTQYLDEADRLADTIAVIDRGRVIARGTADELKAQVGGERLVFTVADAADLDRLAESLAPLGVDAPVLDRATRRLTLPVQGGAPVLRDALDRVVGMDVVDAGLRRPDLDDVFLTLTGHAAEDDQPGDAADSEEVSP</sequence>
<evidence type="ECO:0000313" key="12">
    <source>
        <dbReference type="Proteomes" id="UP000649179"/>
    </source>
</evidence>
<dbReference type="InterPro" id="IPR003593">
    <property type="entry name" value="AAA+_ATPase"/>
</dbReference>
<evidence type="ECO:0000256" key="7">
    <source>
        <dbReference type="ARBA" id="ARBA00023136"/>
    </source>
</evidence>
<dbReference type="PANTHER" id="PTHR42711">
    <property type="entry name" value="ABC TRANSPORTER ATP-BINDING PROTEIN"/>
    <property type="match status" value="1"/>
</dbReference>
<evidence type="ECO:0000256" key="3">
    <source>
        <dbReference type="ARBA" id="ARBA00022475"/>
    </source>
</evidence>
<evidence type="ECO:0000256" key="1">
    <source>
        <dbReference type="ARBA" id="ARBA00004413"/>
    </source>
</evidence>
<dbReference type="PROSITE" id="PS00211">
    <property type="entry name" value="ABC_TRANSPORTER_1"/>
    <property type="match status" value="1"/>
</dbReference>
<keyword evidence="7" id="KW-0472">Membrane</keyword>
<gene>
    <name evidence="11" type="ORF">GCM10011519_25200</name>
</gene>
<comment type="subcellular location">
    <subcellularLocation>
        <location evidence="1">Cell membrane</location>
        <topology evidence="1">Peripheral membrane protein</topology>
        <orientation evidence="1">Cytoplasmic side</orientation>
    </subcellularLocation>
</comment>
<accession>A0A917BQ39</accession>
<dbReference type="GO" id="GO:0046677">
    <property type="term" value="P:response to antibiotic"/>
    <property type="evidence" value="ECO:0007669"/>
    <property type="project" value="UniProtKB-KW"/>
</dbReference>
<dbReference type="InterPro" id="IPR017871">
    <property type="entry name" value="ABC_transporter-like_CS"/>
</dbReference>
<dbReference type="GO" id="GO:0043215">
    <property type="term" value="P:daunorubicin transport"/>
    <property type="evidence" value="ECO:0007669"/>
    <property type="project" value="InterPro"/>
</dbReference>
<evidence type="ECO:0000256" key="9">
    <source>
        <dbReference type="ARBA" id="ARBA00049985"/>
    </source>
</evidence>
<keyword evidence="2" id="KW-0813">Transport</keyword>
<reference evidence="11" key="2">
    <citation type="submission" date="2020-09" db="EMBL/GenBank/DDBJ databases">
        <authorList>
            <person name="Sun Q."/>
            <person name="Zhou Y."/>
        </authorList>
    </citation>
    <scope>NUCLEOTIDE SEQUENCE</scope>
    <source>
        <strain evidence="11">CGMCC 1.16067</strain>
    </source>
</reference>
<evidence type="ECO:0000256" key="6">
    <source>
        <dbReference type="ARBA" id="ARBA00022967"/>
    </source>
</evidence>
<dbReference type="SUPFAM" id="SSF52540">
    <property type="entry name" value="P-loop containing nucleoside triphosphate hydrolases"/>
    <property type="match status" value="1"/>
</dbReference>
<evidence type="ECO:0000313" key="11">
    <source>
        <dbReference type="EMBL" id="GGF50169.1"/>
    </source>
</evidence>
<dbReference type="AlphaFoldDB" id="A0A917BQ39"/>
<name>A0A917BQ39_9ACTN</name>